<sequence>MSETTATSGNNSLTAVAVVCTLKPSPDRSSSEVIAEQVLRELSGHGVHGKTVRAVDFDIRPGITRDEGDGDQWPQLRDRISAADILLVATPTWLGHMSSVAQRVLERLDAEFSVTDDADRPAMVNKVGIAAVVGNEDGAHKIVADLFQSLNDIGFTVPAQGCTYWNGEAMSGVDYLDKDETPEAVATTTATLARNAAHLARTLHAYQYPAYS</sequence>
<evidence type="ECO:0000313" key="3">
    <source>
        <dbReference type="Proteomes" id="UP000565711"/>
    </source>
</evidence>
<dbReference type="InterPro" id="IPR029039">
    <property type="entry name" value="Flavoprotein-like_sf"/>
</dbReference>
<dbReference type="AlphaFoldDB" id="A0A846Y077"/>
<dbReference type="RefSeq" id="WP_067874664.1">
    <property type="nucleotide sequence ID" value="NZ_JAAXOP010000007.1"/>
</dbReference>
<organism evidence="2 3">
    <name type="scientific">Nocardia vermiculata</name>
    <dbReference type="NCBI Taxonomy" id="257274"/>
    <lineage>
        <taxon>Bacteria</taxon>
        <taxon>Bacillati</taxon>
        <taxon>Actinomycetota</taxon>
        <taxon>Actinomycetes</taxon>
        <taxon>Mycobacteriales</taxon>
        <taxon>Nocardiaceae</taxon>
        <taxon>Nocardia</taxon>
    </lineage>
</organism>
<dbReference type="EMBL" id="JAAXOP010000007">
    <property type="protein sequence ID" value="NKY51492.1"/>
    <property type="molecule type" value="Genomic_DNA"/>
</dbReference>
<reference evidence="2 3" key="1">
    <citation type="submission" date="2020-04" db="EMBL/GenBank/DDBJ databases">
        <title>MicrobeNet Type strains.</title>
        <authorList>
            <person name="Nicholson A.C."/>
        </authorList>
    </citation>
    <scope>NUCLEOTIDE SEQUENCE [LARGE SCALE GENOMIC DNA]</scope>
    <source>
        <strain evidence="2 3">JCM 12354</strain>
    </source>
</reference>
<dbReference type="GO" id="GO:0016491">
    <property type="term" value="F:oxidoreductase activity"/>
    <property type="evidence" value="ECO:0007669"/>
    <property type="project" value="InterPro"/>
</dbReference>
<dbReference type="Proteomes" id="UP000565711">
    <property type="component" value="Unassembled WGS sequence"/>
</dbReference>
<proteinExistence type="predicted"/>
<protein>
    <submittedName>
        <fullName evidence="2">NAD(P)H-dependent oxidoreductase</fullName>
    </submittedName>
</protein>
<evidence type="ECO:0000313" key="2">
    <source>
        <dbReference type="EMBL" id="NKY51492.1"/>
    </source>
</evidence>
<dbReference type="InterPro" id="IPR005025">
    <property type="entry name" value="FMN_Rdtase-like_dom"/>
</dbReference>
<name>A0A846Y077_9NOCA</name>
<feature type="domain" description="NADPH-dependent FMN reductase-like" evidence="1">
    <location>
        <begin position="25"/>
        <end position="161"/>
    </location>
</feature>
<dbReference type="Pfam" id="PF03358">
    <property type="entry name" value="FMN_red"/>
    <property type="match status" value="1"/>
</dbReference>
<gene>
    <name evidence="2" type="ORF">HGA08_14805</name>
</gene>
<comment type="caution">
    <text evidence="2">The sequence shown here is derived from an EMBL/GenBank/DDBJ whole genome shotgun (WGS) entry which is preliminary data.</text>
</comment>
<accession>A0A846Y077</accession>
<dbReference type="SUPFAM" id="SSF52218">
    <property type="entry name" value="Flavoproteins"/>
    <property type="match status" value="1"/>
</dbReference>
<keyword evidence="3" id="KW-1185">Reference proteome</keyword>
<dbReference type="Gene3D" id="3.40.50.360">
    <property type="match status" value="1"/>
</dbReference>
<evidence type="ECO:0000259" key="1">
    <source>
        <dbReference type="Pfam" id="PF03358"/>
    </source>
</evidence>